<evidence type="ECO:0000259" key="3">
    <source>
        <dbReference type="Pfam" id="PF03061"/>
    </source>
</evidence>
<feature type="domain" description="Thioesterase" evidence="3">
    <location>
        <begin position="50"/>
        <end position="118"/>
    </location>
</feature>
<evidence type="ECO:0000313" key="5">
    <source>
        <dbReference type="Proteomes" id="UP000077037"/>
    </source>
</evidence>
<sequence length="138" mass="14935">MTSSDHDLQDWTRHDLGGFTGHVGPLYTRMTDAGRLYAMRADARHLNLAGIVHGGMIATLLDQSLSAMAWDQAGRVPCVSVQLDTQFFAPVREGSLMVVQGRVKHRASSLMFVTGELSVDGKPCASAEAIIKILAPRT</sequence>
<dbReference type="Pfam" id="PF03061">
    <property type="entry name" value="4HBT"/>
    <property type="match status" value="1"/>
</dbReference>
<dbReference type="InterPro" id="IPR029069">
    <property type="entry name" value="HotDog_dom_sf"/>
</dbReference>
<dbReference type="Gene3D" id="3.10.129.10">
    <property type="entry name" value="Hotdog Thioesterase"/>
    <property type="match status" value="1"/>
</dbReference>
<proteinExistence type="inferred from homology"/>
<dbReference type="AlphaFoldDB" id="A0A157RN58"/>
<name>A0A157RN58_9BORD</name>
<dbReference type="OrthoDB" id="7060041at2"/>
<dbReference type="CDD" id="cd03443">
    <property type="entry name" value="PaaI_thioesterase"/>
    <property type="match status" value="1"/>
</dbReference>
<gene>
    <name evidence="4" type="ORF">SAMEA1982600_05159</name>
</gene>
<dbReference type="InterPro" id="IPR006683">
    <property type="entry name" value="Thioestr_dom"/>
</dbReference>
<evidence type="ECO:0000256" key="2">
    <source>
        <dbReference type="ARBA" id="ARBA00022801"/>
    </source>
</evidence>
<dbReference type="PANTHER" id="PTHR21660:SF1">
    <property type="entry name" value="ACYL-COENZYME A THIOESTERASE 13"/>
    <property type="match status" value="1"/>
</dbReference>
<dbReference type="GO" id="GO:0047617">
    <property type="term" value="F:fatty acyl-CoA hydrolase activity"/>
    <property type="evidence" value="ECO:0007669"/>
    <property type="project" value="InterPro"/>
</dbReference>
<accession>A0A157RN58</accession>
<keyword evidence="2" id="KW-0378">Hydrolase</keyword>
<dbReference type="InterPro" id="IPR039298">
    <property type="entry name" value="ACOT13"/>
</dbReference>
<dbReference type="Proteomes" id="UP000077037">
    <property type="component" value="Unassembled WGS sequence"/>
</dbReference>
<dbReference type="SUPFAM" id="SSF54637">
    <property type="entry name" value="Thioesterase/thiol ester dehydrase-isomerase"/>
    <property type="match status" value="1"/>
</dbReference>
<protein>
    <submittedName>
        <fullName evidence="4">Uncharacterized protein, possibly involved in aromatic compounds catabolism</fullName>
    </submittedName>
</protein>
<reference evidence="4 5" key="1">
    <citation type="submission" date="2016-03" db="EMBL/GenBank/DDBJ databases">
        <authorList>
            <consortium name="Pathogen Informatics"/>
        </authorList>
    </citation>
    <scope>NUCLEOTIDE SEQUENCE [LARGE SCALE GENOMIC DNA]</scope>
    <source>
        <strain evidence="4 5">NCTC13364</strain>
    </source>
</reference>
<organism evidence="4 5">
    <name type="scientific">Bordetella ansorpii</name>
    <dbReference type="NCBI Taxonomy" id="288768"/>
    <lineage>
        <taxon>Bacteria</taxon>
        <taxon>Pseudomonadati</taxon>
        <taxon>Pseudomonadota</taxon>
        <taxon>Betaproteobacteria</taxon>
        <taxon>Burkholderiales</taxon>
        <taxon>Alcaligenaceae</taxon>
        <taxon>Bordetella</taxon>
    </lineage>
</organism>
<dbReference type="EMBL" id="FKBS01000029">
    <property type="protein sequence ID" value="SAI58849.1"/>
    <property type="molecule type" value="Genomic_DNA"/>
</dbReference>
<evidence type="ECO:0000256" key="1">
    <source>
        <dbReference type="ARBA" id="ARBA00008324"/>
    </source>
</evidence>
<dbReference type="PANTHER" id="PTHR21660">
    <property type="entry name" value="THIOESTERASE SUPERFAMILY MEMBER-RELATED"/>
    <property type="match status" value="1"/>
</dbReference>
<comment type="similarity">
    <text evidence="1">Belongs to the thioesterase PaaI family.</text>
</comment>
<dbReference type="RefSeq" id="WP_066420802.1">
    <property type="nucleotide sequence ID" value="NZ_FKBS01000029.1"/>
</dbReference>
<evidence type="ECO:0000313" key="4">
    <source>
        <dbReference type="EMBL" id="SAI58849.1"/>
    </source>
</evidence>